<sequence>MIEWIFYCIGIIFMMLFLKSILIKPIFFREKWQAGLGYGLPAILYFLLFVLMLNSEYALSQIDIKNQYPMSGKTQVAVSGTVTPSNPSSNQQTSLYSFGTVGSSVNFQNGLINLQNDLISVQNDFNTLQSNFGQSSTNPIYTYSTDSKDKLYVDANGKGTIIGDTSNNTYHIPGSSSYNNEMKNTKNSVYFTTTWAAECAGYKASK</sequence>
<dbReference type="PATRIC" id="fig|1538.10.peg.111"/>
<proteinExistence type="predicted"/>
<protein>
    <submittedName>
        <fullName evidence="2">Uncharacterized protein</fullName>
    </submittedName>
</protein>
<dbReference type="Proteomes" id="UP000077407">
    <property type="component" value="Unassembled WGS sequence"/>
</dbReference>
<dbReference type="RefSeq" id="WP_063554771.1">
    <property type="nucleotide sequence ID" value="NZ_LITT01000011.1"/>
</dbReference>
<dbReference type="OrthoDB" id="1928949at2"/>
<evidence type="ECO:0000313" key="3">
    <source>
        <dbReference type="Proteomes" id="UP000077407"/>
    </source>
</evidence>
<name>A0A170NJU1_9CLOT</name>
<evidence type="ECO:0000256" key="1">
    <source>
        <dbReference type="SAM" id="Phobius"/>
    </source>
</evidence>
<evidence type="ECO:0000313" key="2">
    <source>
        <dbReference type="EMBL" id="OAA90307.1"/>
    </source>
</evidence>
<accession>A0A170NJU1</accession>
<feature type="transmembrane region" description="Helical" evidence="1">
    <location>
        <begin position="35"/>
        <end position="53"/>
    </location>
</feature>
<feature type="transmembrane region" description="Helical" evidence="1">
    <location>
        <begin position="6"/>
        <end position="23"/>
    </location>
</feature>
<reference evidence="2 3" key="1">
    <citation type="journal article" date="2015" name="Biotechnol. Bioeng.">
        <title>Genome sequence and phenotypic characterization of Caulobacter segnis.</title>
        <authorList>
            <person name="Patel S."/>
            <person name="Fletcher B."/>
            <person name="Scott D.C."/>
            <person name="Ely B."/>
        </authorList>
    </citation>
    <scope>NUCLEOTIDE SEQUENCE [LARGE SCALE GENOMIC DNA]</scope>
    <source>
        <strain evidence="2 3">ERI-2</strain>
    </source>
</reference>
<comment type="caution">
    <text evidence="2">The sequence shown here is derived from an EMBL/GenBank/DDBJ whole genome shotgun (WGS) entry which is preliminary data.</text>
</comment>
<keyword evidence="1" id="KW-1133">Transmembrane helix</keyword>
<dbReference type="EMBL" id="LITT01000011">
    <property type="protein sequence ID" value="OAA90307.1"/>
    <property type="molecule type" value="Genomic_DNA"/>
</dbReference>
<keyword evidence="1" id="KW-0812">Transmembrane</keyword>
<gene>
    <name evidence="2" type="ORF">WY13_01210</name>
</gene>
<organism evidence="2 3">
    <name type="scientific">Clostridium ljungdahlii</name>
    <dbReference type="NCBI Taxonomy" id="1538"/>
    <lineage>
        <taxon>Bacteria</taxon>
        <taxon>Bacillati</taxon>
        <taxon>Bacillota</taxon>
        <taxon>Clostridia</taxon>
        <taxon>Eubacteriales</taxon>
        <taxon>Clostridiaceae</taxon>
        <taxon>Clostridium</taxon>
    </lineage>
</organism>
<keyword evidence="1" id="KW-0472">Membrane</keyword>
<dbReference type="AlphaFoldDB" id="A0A170NJU1"/>